<proteinExistence type="predicted"/>
<sequence length="256" mass="29816">MTELQVNKPKSGTKSGAMYFDSTIKDLEFFFFIINTVMVIDYIPYHAKKTLELVDGLVTEQEIAKSPEELMQTSPGNHIKKLRRHSQEFIEMIYSRQVDNFQTYIVNLVREILKVQPNILHNNHPHISIAQLLEVESKDELITEVIENKVSSLANKGFTNIDKWCKKSGIPLTVDRELNIKLKEFIAIRNIIVHNRCIVDEKYLRVIPHSKYEKGSLRKLKVNDLYDAVNIFSEVVKQTDKNSIEKYSLEVFEFNK</sequence>
<name>A0A2V3VNB6_9BACI</name>
<dbReference type="EMBL" id="QJJQ01000021">
    <property type="protein sequence ID" value="PXW81515.1"/>
    <property type="molecule type" value="Genomic_DNA"/>
</dbReference>
<accession>A0A2V3VNB6</accession>
<evidence type="ECO:0000313" key="1">
    <source>
        <dbReference type="EMBL" id="PXW81515.1"/>
    </source>
</evidence>
<dbReference type="AlphaFoldDB" id="A0A2V3VNB6"/>
<dbReference type="Proteomes" id="UP000247978">
    <property type="component" value="Unassembled WGS sequence"/>
</dbReference>
<comment type="caution">
    <text evidence="1">The sequence shown here is derived from an EMBL/GenBank/DDBJ whole genome shotgun (WGS) entry which is preliminary data.</text>
</comment>
<protein>
    <recommendedName>
        <fullName evidence="3">RiboL-PSP-HEPN domain-containing protein</fullName>
    </recommendedName>
</protein>
<evidence type="ECO:0000313" key="2">
    <source>
        <dbReference type="Proteomes" id="UP000247978"/>
    </source>
</evidence>
<organism evidence="1 2">
    <name type="scientific">Pseudogracilibacillus auburnensis</name>
    <dbReference type="NCBI Taxonomy" id="1494959"/>
    <lineage>
        <taxon>Bacteria</taxon>
        <taxon>Bacillati</taxon>
        <taxon>Bacillota</taxon>
        <taxon>Bacilli</taxon>
        <taxon>Bacillales</taxon>
        <taxon>Bacillaceae</taxon>
        <taxon>Pseudogracilibacillus</taxon>
    </lineage>
</organism>
<dbReference type="RefSeq" id="WP_110397282.1">
    <property type="nucleotide sequence ID" value="NZ_JADIJL010000023.1"/>
</dbReference>
<dbReference type="OrthoDB" id="244835at2"/>
<keyword evidence="2" id="KW-1185">Reference proteome</keyword>
<gene>
    <name evidence="1" type="ORF">DFR56_1219</name>
</gene>
<reference evidence="1 2" key="1">
    <citation type="submission" date="2018-05" db="EMBL/GenBank/DDBJ databases">
        <title>Genomic Encyclopedia of Type Strains, Phase IV (KMG-IV): sequencing the most valuable type-strain genomes for metagenomic binning, comparative biology and taxonomic classification.</title>
        <authorList>
            <person name="Goeker M."/>
        </authorList>
    </citation>
    <scope>NUCLEOTIDE SEQUENCE [LARGE SCALE GENOMIC DNA]</scope>
    <source>
        <strain evidence="1 2">DSM 28556</strain>
    </source>
</reference>
<evidence type="ECO:0008006" key="3">
    <source>
        <dbReference type="Google" id="ProtNLM"/>
    </source>
</evidence>